<reference evidence="4 5" key="1">
    <citation type="submission" date="2010-08" db="EMBL/GenBank/DDBJ databases">
        <authorList>
            <consortium name="US DOE Joint Genome Institute (JGI-PGF)"/>
            <person name="Lucas S."/>
            <person name="Copeland A."/>
            <person name="Lapidus A."/>
            <person name="Cheng J.-F."/>
            <person name="Bruce D."/>
            <person name="Goodwin L."/>
            <person name="Pitluck S."/>
            <person name="Land M.L."/>
            <person name="Hauser L."/>
            <person name="Chang Y.-J."/>
            <person name="Anderson I.J."/>
            <person name="Johnson E."/>
            <person name="Mulhopadhyay B."/>
            <person name="Kyrpides N."/>
            <person name="Woyke T.J."/>
        </authorList>
    </citation>
    <scope>NUCLEOTIDE SEQUENCE [LARGE SCALE GENOMIC DNA]</scope>
    <source>
        <strain evidence="4 5">6</strain>
    </source>
</reference>
<dbReference type="Pfam" id="PF00293">
    <property type="entry name" value="NUDIX"/>
    <property type="match status" value="1"/>
</dbReference>
<dbReference type="SUPFAM" id="SSF55811">
    <property type="entry name" value="Nudix"/>
    <property type="match status" value="1"/>
</dbReference>
<dbReference type="STRING" id="633697.EubceDRAFT1_1559"/>
<proteinExistence type="inferred from homology"/>
<evidence type="ECO:0000256" key="2">
    <source>
        <dbReference type="ARBA" id="ARBA00022801"/>
    </source>
</evidence>
<evidence type="ECO:0000313" key="4">
    <source>
        <dbReference type="EMBL" id="EIM57348.1"/>
    </source>
</evidence>
<dbReference type="InterPro" id="IPR000086">
    <property type="entry name" value="NUDIX_hydrolase_dom"/>
</dbReference>
<feature type="domain" description="Nudix hydrolase" evidence="3">
    <location>
        <begin position="34"/>
        <end position="168"/>
    </location>
</feature>
<dbReference type="PROSITE" id="PS00893">
    <property type="entry name" value="NUDIX_BOX"/>
    <property type="match status" value="1"/>
</dbReference>
<keyword evidence="5" id="KW-1185">Reference proteome</keyword>
<dbReference type="eggNOG" id="COG1443">
    <property type="taxonomic scope" value="Bacteria"/>
</dbReference>
<dbReference type="AlphaFoldDB" id="I5AU75"/>
<dbReference type="CDD" id="cd04693">
    <property type="entry name" value="NUDIX_Hydrolase"/>
    <property type="match status" value="1"/>
</dbReference>
<dbReference type="PANTHER" id="PTHR43736">
    <property type="entry name" value="ADP-RIBOSE PYROPHOSPHATASE"/>
    <property type="match status" value="1"/>
</dbReference>
<name>I5AU75_EUBC6</name>
<gene>
    <name evidence="4" type="ORF">EubceDRAFT1_1559</name>
</gene>
<dbReference type="EMBL" id="CM001487">
    <property type="protein sequence ID" value="EIM57348.1"/>
    <property type="molecule type" value="Genomic_DNA"/>
</dbReference>
<evidence type="ECO:0000313" key="5">
    <source>
        <dbReference type="Proteomes" id="UP000005753"/>
    </source>
</evidence>
<dbReference type="InterPro" id="IPR015797">
    <property type="entry name" value="NUDIX_hydrolase-like_dom_sf"/>
</dbReference>
<dbReference type="HOGENOM" id="CLU_060552_1_1_9"/>
<dbReference type="PANTHER" id="PTHR43736:SF1">
    <property type="entry name" value="DIHYDRONEOPTERIN TRIPHOSPHATE DIPHOSPHATASE"/>
    <property type="match status" value="1"/>
</dbReference>
<evidence type="ECO:0000256" key="1">
    <source>
        <dbReference type="ARBA" id="ARBA00005582"/>
    </source>
</evidence>
<reference evidence="4 5" key="2">
    <citation type="submission" date="2012-02" db="EMBL/GenBank/DDBJ databases">
        <title>Improved High-Quality Draft sequence of Eubacterium cellulosolvens 6.</title>
        <authorList>
            <consortium name="US DOE Joint Genome Institute"/>
            <person name="Lucas S."/>
            <person name="Han J."/>
            <person name="Lapidus A."/>
            <person name="Cheng J.-F."/>
            <person name="Goodwin L."/>
            <person name="Pitluck S."/>
            <person name="Peters L."/>
            <person name="Mikhailova N."/>
            <person name="Gu W."/>
            <person name="Detter J.C."/>
            <person name="Han C."/>
            <person name="Tapia R."/>
            <person name="Land M."/>
            <person name="Hauser L."/>
            <person name="Kyrpides N."/>
            <person name="Ivanova N."/>
            <person name="Pagani I."/>
            <person name="Johnson E."/>
            <person name="Mukhopadhyay B."/>
            <person name="Anderson I."/>
            <person name="Woyke T."/>
        </authorList>
    </citation>
    <scope>NUCLEOTIDE SEQUENCE [LARGE SCALE GENOMIC DNA]</scope>
    <source>
        <strain evidence="4 5">6</strain>
    </source>
</reference>
<protein>
    <submittedName>
        <fullName evidence="4">NTP pyrophosphohydrolase</fullName>
    </submittedName>
</protein>
<organism evidence="4 5">
    <name type="scientific">Eubacterium cellulosolvens (strain ATCC 43171 / JCM 9499 / 6)</name>
    <name type="common">Cillobacterium cellulosolvens</name>
    <dbReference type="NCBI Taxonomy" id="633697"/>
    <lineage>
        <taxon>Bacteria</taxon>
        <taxon>Bacillati</taxon>
        <taxon>Bacillota</taxon>
        <taxon>Clostridia</taxon>
        <taxon>Eubacteriales</taxon>
        <taxon>Eubacteriaceae</taxon>
        <taxon>Eubacterium</taxon>
    </lineage>
</organism>
<comment type="similarity">
    <text evidence="1">Belongs to the Nudix hydrolase family.</text>
</comment>
<dbReference type="Proteomes" id="UP000005753">
    <property type="component" value="Chromosome"/>
</dbReference>
<sequence>MSDNQIEYFDVYNEKKEKTGKTLPRKGSFLQEGEYQLIVLAILERPDHKFLITRRSLNKKWAAGDWEVSGGGAQAGESSYDAVCRETLEETGLDVRNADGDCVYTYSNVDLKRGDNYFVDIYHFVMDFDHSDVHPQESETEGFDIVPFEEIDRLGKEGHFLHYERILQALEAEKKAGL</sequence>
<accession>I5AU75</accession>
<keyword evidence="2 4" id="KW-0378">Hydrolase</keyword>
<dbReference type="InterPro" id="IPR020084">
    <property type="entry name" value="NUDIX_hydrolase_CS"/>
</dbReference>
<evidence type="ECO:0000259" key="3">
    <source>
        <dbReference type="PROSITE" id="PS51462"/>
    </source>
</evidence>
<dbReference type="GO" id="GO:0016787">
    <property type="term" value="F:hydrolase activity"/>
    <property type="evidence" value="ECO:0007669"/>
    <property type="project" value="UniProtKB-KW"/>
</dbReference>
<dbReference type="PROSITE" id="PS51462">
    <property type="entry name" value="NUDIX"/>
    <property type="match status" value="1"/>
</dbReference>
<dbReference type="Gene3D" id="3.90.79.10">
    <property type="entry name" value="Nucleoside Triphosphate Pyrophosphohydrolase"/>
    <property type="match status" value="1"/>
</dbReference>
<dbReference type="OrthoDB" id="9786032at2"/>